<accession>A0ABY7HK92</accession>
<dbReference type="NCBIfam" id="NF033768">
    <property type="entry name" value="myxo_SS_tail"/>
    <property type="match status" value="1"/>
</dbReference>
<dbReference type="InterPro" id="IPR049806">
    <property type="entry name" value="MasK-like_C"/>
</dbReference>
<evidence type="ECO:0000313" key="4">
    <source>
        <dbReference type="Proteomes" id="UP001164459"/>
    </source>
</evidence>
<dbReference type="RefSeq" id="WP_269041640.1">
    <property type="nucleotide sequence ID" value="NZ_CP114040.1"/>
</dbReference>
<sequence length="316" mass="33606">MSAKTCPEDPILAATGGPIDRGEAMGSRRERGWWIAAALACACAKPTTSPTAAPPAREAKAPAAAPWEPVRSPAGAFAVEMPPGVEASRRAIAEDEGKAASYTYRSVEGETMYVVFVTVYAGARRLDDREAVLDVAQQRAMSNVGGTVFSTRSADVAGHPGRAAVLHLTSKNIALEANVRLVLLDDRVYELVVLAQRDKTPAAGADRFFASFQPLASEPNAFTGGDEIQTLIQSEIDEVRRCYAYASAAADRELAGRIAMHFTIGPEGTVTACRAGETSLPEEMTGCMVEVIQALKFPRPSDGKPIAVQYPFVFDG</sequence>
<dbReference type="EMBL" id="CP114040">
    <property type="protein sequence ID" value="WAS99279.1"/>
    <property type="molecule type" value="Genomic_DNA"/>
</dbReference>
<dbReference type="SUPFAM" id="SSF74653">
    <property type="entry name" value="TolA/TonB C-terminal domain"/>
    <property type="match status" value="1"/>
</dbReference>
<feature type="region of interest" description="Disordered" evidence="1">
    <location>
        <begin position="47"/>
        <end position="67"/>
    </location>
</feature>
<feature type="domain" description="TonB C-terminal" evidence="2">
    <location>
        <begin position="245"/>
        <end position="314"/>
    </location>
</feature>
<dbReference type="InterPro" id="IPR037682">
    <property type="entry name" value="TonB_C"/>
</dbReference>
<feature type="region of interest" description="Disordered" evidence="1">
    <location>
        <begin position="1"/>
        <end position="24"/>
    </location>
</feature>
<proteinExistence type="predicted"/>
<evidence type="ECO:0000313" key="3">
    <source>
        <dbReference type="EMBL" id="WAS99279.1"/>
    </source>
</evidence>
<organism evidence="3 4">
    <name type="scientific">Nannocystis punicea</name>
    <dbReference type="NCBI Taxonomy" id="2995304"/>
    <lineage>
        <taxon>Bacteria</taxon>
        <taxon>Pseudomonadati</taxon>
        <taxon>Myxococcota</taxon>
        <taxon>Polyangia</taxon>
        <taxon>Nannocystales</taxon>
        <taxon>Nannocystaceae</taxon>
        <taxon>Nannocystis</taxon>
    </lineage>
</organism>
<keyword evidence="4" id="KW-1185">Reference proteome</keyword>
<dbReference type="Gene3D" id="3.30.1150.10">
    <property type="match status" value="1"/>
</dbReference>
<dbReference type="Proteomes" id="UP001164459">
    <property type="component" value="Chromosome"/>
</dbReference>
<evidence type="ECO:0000256" key="1">
    <source>
        <dbReference type="SAM" id="MobiDB-lite"/>
    </source>
</evidence>
<name>A0ABY7HK92_9BACT</name>
<protein>
    <submittedName>
        <fullName evidence="3">AgmX/PglI C-terminal domain-containing protein</fullName>
    </submittedName>
</protein>
<gene>
    <name evidence="3" type="ORF">O0S08_24390</name>
</gene>
<dbReference type="Pfam" id="PF03544">
    <property type="entry name" value="TonB_C"/>
    <property type="match status" value="1"/>
</dbReference>
<evidence type="ECO:0000259" key="2">
    <source>
        <dbReference type="Pfam" id="PF03544"/>
    </source>
</evidence>
<reference evidence="3" key="1">
    <citation type="submission" date="2022-11" db="EMBL/GenBank/DDBJ databases">
        <title>Minimal conservation of predation-associated metabolite biosynthetic gene clusters underscores biosynthetic potential of Myxococcota including descriptions for ten novel species: Archangium lansinium sp. nov., Myxococcus landrumus sp. nov., Nannocystis bai.</title>
        <authorList>
            <person name="Ahearne A."/>
            <person name="Stevens C."/>
            <person name="Dowd S."/>
        </authorList>
    </citation>
    <scope>NUCLEOTIDE SEQUENCE</scope>
    <source>
        <strain evidence="3">Fl3</strain>
    </source>
</reference>